<dbReference type="EMBL" id="RJVU01026577">
    <property type="protein sequence ID" value="ROL49644.1"/>
    <property type="molecule type" value="Genomic_DNA"/>
</dbReference>
<protein>
    <submittedName>
        <fullName evidence="1">Uncharacterized protein</fullName>
    </submittedName>
</protein>
<sequence length="160" mass="17596">MTLRLLIRAPSETVHIHIFHDPINKNNLGLMMSASLVTRDEISQSPTPCSYAKTAEDIKSSAQDFQKLRPSREQEVKGFHCDVSDREIDRGKDGESGAKGQCKYSSVKALNICIASNSKKPKGGVKQFCSSCQAKTIIIGQILVESEPQKQGSSYPKGQR</sequence>
<accession>A0A3N0YTW7</accession>
<name>A0A3N0YTW7_ANAGA</name>
<organism evidence="1 2">
    <name type="scientific">Anabarilius grahami</name>
    <name type="common">Kanglang fish</name>
    <name type="synonym">Barilius grahami</name>
    <dbReference type="NCBI Taxonomy" id="495550"/>
    <lineage>
        <taxon>Eukaryota</taxon>
        <taxon>Metazoa</taxon>
        <taxon>Chordata</taxon>
        <taxon>Craniata</taxon>
        <taxon>Vertebrata</taxon>
        <taxon>Euteleostomi</taxon>
        <taxon>Actinopterygii</taxon>
        <taxon>Neopterygii</taxon>
        <taxon>Teleostei</taxon>
        <taxon>Ostariophysi</taxon>
        <taxon>Cypriniformes</taxon>
        <taxon>Xenocyprididae</taxon>
        <taxon>Xenocypridinae</taxon>
        <taxon>Xenocypridinae incertae sedis</taxon>
        <taxon>Anabarilius</taxon>
    </lineage>
</organism>
<reference evidence="1 2" key="1">
    <citation type="submission" date="2018-10" db="EMBL/GenBank/DDBJ databases">
        <title>Genome assembly for a Yunnan-Guizhou Plateau 3E fish, Anabarilius grahami (Regan), and its evolutionary and genetic applications.</title>
        <authorList>
            <person name="Jiang W."/>
        </authorList>
    </citation>
    <scope>NUCLEOTIDE SEQUENCE [LARGE SCALE GENOMIC DNA]</scope>
    <source>
        <strain evidence="1">AG-KIZ</strain>
        <tissue evidence="1">Muscle</tissue>
    </source>
</reference>
<comment type="caution">
    <text evidence="1">The sequence shown here is derived from an EMBL/GenBank/DDBJ whole genome shotgun (WGS) entry which is preliminary data.</text>
</comment>
<evidence type="ECO:0000313" key="1">
    <source>
        <dbReference type="EMBL" id="ROL49644.1"/>
    </source>
</evidence>
<keyword evidence="2" id="KW-1185">Reference proteome</keyword>
<evidence type="ECO:0000313" key="2">
    <source>
        <dbReference type="Proteomes" id="UP000281406"/>
    </source>
</evidence>
<dbReference type="AlphaFoldDB" id="A0A3N0YTW7"/>
<proteinExistence type="predicted"/>
<gene>
    <name evidence="1" type="ORF">DPX16_15970</name>
</gene>
<dbReference type="Proteomes" id="UP000281406">
    <property type="component" value="Unassembled WGS sequence"/>
</dbReference>